<evidence type="ECO:0000313" key="2">
    <source>
        <dbReference type="Proteomes" id="UP000790377"/>
    </source>
</evidence>
<sequence length="161" mass="18150">MPGRAKSAVKKKREAREAHDDLMARAVSAYRFELEKKPGTKHRSARTICNDFEKMNLEATGIFIKLSHATLARHAAGGRTVAEMNAAKSWLTDVEVERVLAYVEEIGNRGFPLSHRRLREHVNEICRTRLGMSFTGVGKKMDSPLCREVLEKVEDIMVSPT</sequence>
<protein>
    <submittedName>
        <fullName evidence="1">Uncharacterized protein</fullName>
    </submittedName>
</protein>
<keyword evidence="2" id="KW-1185">Reference proteome</keyword>
<evidence type="ECO:0000313" key="1">
    <source>
        <dbReference type="EMBL" id="KAH7904161.1"/>
    </source>
</evidence>
<dbReference type="EMBL" id="MU268585">
    <property type="protein sequence ID" value="KAH7904161.1"/>
    <property type="molecule type" value="Genomic_DNA"/>
</dbReference>
<proteinExistence type="predicted"/>
<reference evidence="1" key="1">
    <citation type="journal article" date="2021" name="New Phytol.">
        <title>Evolutionary innovations through gain and loss of genes in the ectomycorrhizal Boletales.</title>
        <authorList>
            <person name="Wu G."/>
            <person name="Miyauchi S."/>
            <person name="Morin E."/>
            <person name="Kuo A."/>
            <person name="Drula E."/>
            <person name="Varga T."/>
            <person name="Kohler A."/>
            <person name="Feng B."/>
            <person name="Cao Y."/>
            <person name="Lipzen A."/>
            <person name="Daum C."/>
            <person name="Hundley H."/>
            <person name="Pangilinan J."/>
            <person name="Johnson J."/>
            <person name="Barry K."/>
            <person name="LaButti K."/>
            <person name="Ng V."/>
            <person name="Ahrendt S."/>
            <person name="Min B."/>
            <person name="Choi I.G."/>
            <person name="Park H."/>
            <person name="Plett J.M."/>
            <person name="Magnuson J."/>
            <person name="Spatafora J.W."/>
            <person name="Nagy L.G."/>
            <person name="Henrissat B."/>
            <person name="Grigoriev I.V."/>
            <person name="Yang Z.L."/>
            <person name="Xu J."/>
            <person name="Martin F.M."/>
        </authorList>
    </citation>
    <scope>NUCLEOTIDE SEQUENCE</scope>
    <source>
        <strain evidence="1">ATCC 28755</strain>
    </source>
</reference>
<accession>A0ACB7ZSN8</accession>
<dbReference type="Proteomes" id="UP000790377">
    <property type="component" value="Unassembled WGS sequence"/>
</dbReference>
<name>A0ACB7ZSN8_9AGAM</name>
<gene>
    <name evidence="1" type="ORF">BJ138DRAFT_1096028</name>
</gene>
<organism evidence="1 2">
    <name type="scientific">Hygrophoropsis aurantiaca</name>
    <dbReference type="NCBI Taxonomy" id="72124"/>
    <lineage>
        <taxon>Eukaryota</taxon>
        <taxon>Fungi</taxon>
        <taxon>Dikarya</taxon>
        <taxon>Basidiomycota</taxon>
        <taxon>Agaricomycotina</taxon>
        <taxon>Agaricomycetes</taxon>
        <taxon>Agaricomycetidae</taxon>
        <taxon>Boletales</taxon>
        <taxon>Coniophorineae</taxon>
        <taxon>Hygrophoropsidaceae</taxon>
        <taxon>Hygrophoropsis</taxon>
    </lineage>
</organism>
<comment type="caution">
    <text evidence="1">The sequence shown here is derived from an EMBL/GenBank/DDBJ whole genome shotgun (WGS) entry which is preliminary data.</text>
</comment>